<dbReference type="RefSeq" id="WP_284589944.1">
    <property type="nucleotide sequence ID" value="NZ_JASNVP010000009.1"/>
</dbReference>
<feature type="compositionally biased region" description="Basic and acidic residues" evidence="1">
    <location>
        <begin position="17"/>
        <end position="26"/>
    </location>
</feature>
<feature type="region of interest" description="Disordered" evidence="1">
    <location>
        <begin position="1"/>
        <end position="33"/>
    </location>
</feature>
<gene>
    <name evidence="2" type="ORF">QPX54_09670</name>
</gene>
<dbReference type="GO" id="GO:0003677">
    <property type="term" value="F:DNA binding"/>
    <property type="evidence" value="ECO:0007669"/>
    <property type="project" value="InterPro"/>
</dbReference>
<organism evidence="2 3">
    <name type="scientific">Corynebacterium propinquum</name>
    <dbReference type="NCBI Taxonomy" id="43769"/>
    <lineage>
        <taxon>Bacteria</taxon>
        <taxon>Bacillati</taxon>
        <taxon>Actinomycetota</taxon>
        <taxon>Actinomycetes</taxon>
        <taxon>Mycobacteriales</taxon>
        <taxon>Corynebacteriaceae</taxon>
        <taxon>Corynebacterium</taxon>
    </lineage>
</organism>
<feature type="compositionally biased region" description="Low complexity" evidence="1">
    <location>
        <begin position="227"/>
        <end position="240"/>
    </location>
</feature>
<sequence>MNKPAKNTTSEVATTGTDDRGLHKPGDLSAYSSTERDQLRALAGLDEASDGDLDMLAKVCQRTGLDPFIREIYLVGRKTKTGGYRGEPERWETKWSVQTGIDGFRKVLFRAAEHSGKHHAISAPIFYDVNGNTHEIWLKSWGNPAAARVEVTLGDSVGVGLATWDEFAQTKNNGEVTSMWKQLGPTMLAKCAEAQAHRRVNSLTSGIYAPEEMEQSENRVHMDARRAGGSSRGATGVRAALSGSSASSEQAEPGADTSGAGETDQAGASEAVNGAIAEIAAIDNRDDLEPVLGAFKEFLNEGEYSQVAAYARKKWSELNVNDS</sequence>
<name>A0AAP4F6Z5_9CORY</name>
<dbReference type="Pfam" id="PF03837">
    <property type="entry name" value="RecT"/>
    <property type="match status" value="1"/>
</dbReference>
<comment type="caution">
    <text evidence="2">The sequence shown here is derived from an EMBL/GenBank/DDBJ whole genome shotgun (WGS) entry which is preliminary data.</text>
</comment>
<dbReference type="EMBL" id="JASNVP010000009">
    <property type="protein sequence ID" value="MDK4326767.1"/>
    <property type="molecule type" value="Genomic_DNA"/>
</dbReference>
<feature type="compositionally biased region" description="Polar residues" evidence="1">
    <location>
        <begin position="1"/>
        <end position="16"/>
    </location>
</feature>
<dbReference type="GO" id="GO:0006259">
    <property type="term" value="P:DNA metabolic process"/>
    <property type="evidence" value="ECO:0007669"/>
    <property type="project" value="InterPro"/>
</dbReference>
<protein>
    <submittedName>
        <fullName evidence="2">Recombinase RecT</fullName>
    </submittedName>
</protein>
<dbReference type="Proteomes" id="UP001226160">
    <property type="component" value="Unassembled WGS sequence"/>
</dbReference>
<reference evidence="2" key="1">
    <citation type="submission" date="2023-05" db="EMBL/GenBank/DDBJ databases">
        <title>Metabolic capabilities are highly conserved among human nasal-associated Corynebacterium species in pangenomic analyses.</title>
        <authorList>
            <person name="Tran T.H."/>
            <person name="Roberts A.Q."/>
            <person name="Escapa I.F."/>
            <person name="Gao W."/>
            <person name="Conlan S."/>
            <person name="Kong H."/>
            <person name="Segre J.A."/>
            <person name="Kelly M.S."/>
            <person name="Lemon K.P."/>
        </authorList>
    </citation>
    <scope>NUCLEOTIDE SEQUENCE</scope>
    <source>
        <strain evidence="2">KPL2654</strain>
    </source>
</reference>
<evidence type="ECO:0000313" key="2">
    <source>
        <dbReference type="EMBL" id="MDK4326767.1"/>
    </source>
</evidence>
<feature type="region of interest" description="Disordered" evidence="1">
    <location>
        <begin position="224"/>
        <end position="267"/>
    </location>
</feature>
<dbReference type="InterPro" id="IPR018330">
    <property type="entry name" value="RecT_fam"/>
</dbReference>
<evidence type="ECO:0000256" key="1">
    <source>
        <dbReference type="SAM" id="MobiDB-lite"/>
    </source>
</evidence>
<accession>A0AAP4F6Z5</accession>
<evidence type="ECO:0000313" key="3">
    <source>
        <dbReference type="Proteomes" id="UP001226160"/>
    </source>
</evidence>
<proteinExistence type="predicted"/>
<dbReference type="AlphaFoldDB" id="A0AAP4F6Z5"/>